<dbReference type="InterPro" id="IPR011009">
    <property type="entry name" value="Kinase-like_dom_sf"/>
</dbReference>
<evidence type="ECO:0000256" key="1">
    <source>
        <dbReference type="ARBA" id="ARBA00012513"/>
    </source>
</evidence>
<evidence type="ECO:0000313" key="12">
    <source>
        <dbReference type="EMBL" id="MBD2535024.1"/>
    </source>
</evidence>
<dbReference type="PROSITE" id="PS00107">
    <property type="entry name" value="PROTEIN_KINASE_ATP"/>
    <property type="match status" value="1"/>
</dbReference>
<evidence type="ECO:0000259" key="11">
    <source>
        <dbReference type="PROSITE" id="PS50011"/>
    </source>
</evidence>
<dbReference type="PANTHER" id="PTHR24363">
    <property type="entry name" value="SERINE/THREONINE PROTEIN KINASE"/>
    <property type="match status" value="1"/>
</dbReference>
<keyword evidence="3" id="KW-0808">Transferase</keyword>
<accession>A0ABR8E0D9</accession>
<keyword evidence="10" id="KW-1133">Transmembrane helix</keyword>
<evidence type="ECO:0000256" key="4">
    <source>
        <dbReference type="ARBA" id="ARBA00022741"/>
    </source>
</evidence>
<name>A0ABR8E0D9_9NOSO</name>
<evidence type="ECO:0000256" key="7">
    <source>
        <dbReference type="ARBA" id="ARBA00047899"/>
    </source>
</evidence>
<evidence type="ECO:0000313" key="13">
    <source>
        <dbReference type="Proteomes" id="UP000623440"/>
    </source>
</evidence>
<reference evidence="12 13" key="1">
    <citation type="journal article" date="2020" name="ISME J.">
        <title>Comparative genomics reveals insights into cyanobacterial evolution and habitat adaptation.</title>
        <authorList>
            <person name="Chen M.Y."/>
            <person name="Teng W.K."/>
            <person name="Zhao L."/>
            <person name="Hu C.X."/>
            <person name="Zhou Y.K."/>
            <person name="Han B.P."/>
            <person name="Song L.R."/>
            <person name="Shu W.S."/>
        </authorList>
    </citation>
    <scope>NUCLEOTIDE SEQUENCE [LARGE SCALE GENOMIC DNA]</scope>
    <source>
        <strain evidence="12 13">FACHB-838</strain>
    </source>
</reference>
<dbReference type="Gene3D" id="1.10.510.10">
    <property type="entry name" value="Transferase(Phosphotransferase) domain 1"/>
    <property type="match status" value="1"/>
</dbReference>
<keyword evidence="5 12" id="KW-0418">Kinase</keyword>
<dbReference type="InterPro" id="IPR017441">
    <property type="entry name" value="Protein_kinase_ATP_BS"/>
</dbReference>
<dbReference type="Gene3D" id="3.40.1000.10">
    <property type="entry name" value="Mog1/PsbP, alpha/beta/alpha sandwich"/>
    <property type="match status" value="1"/>
</dbReference>
<evidence type="ECO:0000256" key="8">
    <source>
        <dbReference type="ARBA" id="ARBA00048679"/>
    </source>
</evidence>
<keyword evidence="4 9" id="KW-0547">Nucleotide-binding</keyword>
<dbReference type="InterPro" id="IPR000719">
    <property type="entry name" value="Prot_kinase_dom"/>
</dbReference>
<dbReference type="CDD" id="cd14014">
    <property type="entry name" value="STKc_PknB_like"/>
    <property type="match status" value="1"/>
</dbReference>
<evidence type="ECO:0000256" key="6">
    <source>
        <dbReference type="ARBA" id="ARBA00022840"/>
    </source>
</evidence>
<feature type="domain" description="Protein kinase" evidence="11">
    <location>
        <begin position="10"/>
        <end position="285"/>
    </location>
</feature>
<evidence type="ECO:0000256" key="2">
    <source>
        <dbReference type="ARBA" id="ARBA00022527"/>
    </source>
</evidence>
<comment type="catalytic activity">
    <reaction evidence="8">
        <text>L-seryl-[protein] + ATP = O-phospho-L-seryl-[protein] + ADP + H(+)</text>
        <dbReference type="Rhea" id="RHEA:17989"/>
        <dbReference type="Rhea" id="RHEA-COMP:9863"/>
        <dbReference type="Rhea" id="RHEA-COMP:11604"/>
        <dbReference type="ChEBI" id="CHEBI:15378"/>
        <dbReference type="ChEBI" id="CHEBI:29999"/>
        <dbReference type="ChEBI" id="CHEBI:30616"/>
        <dbReference type="ChEBI" id="CHEBI:83421"/>
        <dbReference type="ChEBI" id="CHEBI:456216"/>
        <dbReference type="EC" id="2.7.11.1"/>
    </reaction>
</comment>
<keyword evidence="13" id="KW-1185">Reference proteome</keyword>
<evidence type="ECO:0000256" key="9">
    <source>
        <dbReference type="PROSITE-ProRule" id="PRU10141"/>
    </source>
</evidence>
<dbReference type="PROSITE" id="PS50011">
    <property type="entry name" value="PROTEIN_KINASE_DOM"/>
    <property type="match status" value="1"/>
</dbReference>
<dbReference type="Gene3D" id="3.30.200.20">
    <property type="entry name" value="Phosphorylase Kinase, domain 1"/>
    <property type="match status" value="1"/>
</dbReference>
<comment type="caution">
    <text evidence="12">The sequence shown here is derived from an EMBL/GenBank/DDBJ whole genome shotgun (WGS) entry which is preliminary data.</text>
</comment>
<dbReference type="Pfam" id="PF18933">
    <property type="entry name" value="PsbP_2"/>
    <property type="match status" value="1"/>
</dbReference>
<dbReference type="Proteomes" id="UP000623440">
    <property type="component" value="Unassembled WGS sequence"/>
</dbReference>
<dbReference type="RefSeq" id="WP_190945892.1">
    <property type="nucleotide sequence ID" value="NZ_JACJSI010000224.1"/>
</dbReference>
<dbReference type="EC" id="2.7.11.1" evidence="1"/>
<dbReference type="Pfam" id="PF00069">
    <property type="entry name" value="Pkinase"/>
    <property type="match status" value="1"/>
</dbReference>
<dbReference type="PANTHER" id="PTHR24363:SF0">
    <property type="entry name" value="SERINE_THREONINE KINASE LIKE DOMAIN CONTAINING 1"/>
    <property type="match status" value="1"/>
</dbReference>
<dbReference type="SUPFAM" id="SSF56112">
    <property type="entry name" value="Protein kinase-like (PK-like)"/>
    <property type="match status" value="1"/>
</dbReference>
<keyword evidence="10" id="KW-0812">Transmembrane</keyword>
<sequence length="468" mass="52783">MSGQILGGCYQILEQIGKGGFGVAFTAIDTRRPGNPLCIVKQFKPISTDPYTLQVGKRLFDTEAQKLERLGNHDRIPRLLAFFQENQEFYLVQEYIEGHDLSQELVTGTQLSEAYVIKLLQDILEVLAFVHQQNLIHRDLKPSNVRRRQADNQIILIDFGAVKEVITQVVNPQEQAIFTVTIGTIGYMPSEQAKGQPTFSSDIYAVGIIGIQALTGINPAYGGLPTDPQTGEIVWRDRAQVSPKLANILDKMVRYDYRQRYQSADEALQAIKALSSKFRFGKVWLGVGVVSVISPVILWILYLINTKPTLLTYKDPNSGITIKYPSNEWQPIKPNADFGGDVIQFLPKNPKQVNSCTFGITINVNDLPQELLSLEEYKNQAREKIKKINQNQQITDDSQPSTTLSNFNAYKLIYNRQDEQCKLQVMEVGTVRNGKAYFITYTAEAAKYSQYLPTAEAMIQSFQIIENN</sequence>
<feature type="binding site" evidence="9">
    <location>
        <position position="41"/>
    </location>
    <ligand>
        <name>ATP</name>
        <dbReference type="ChEBI" id="CHEBI:30616"/>
    </ligand>
</feature>
<keyword evidence="6 9" id="KW-0067">ATP-binding</keyword>
<dbReference type="GO" id="GO:0004674">
    <property type="term" value="F:protein serine/threonine kinase activity"/>
    <property type="evidence" value="ECO:0007669"/>
    <property type="project" value="UniProtKB-KW"/>
</dbReference>
<keyword evidence="10" id="KW-0472">Membrane</keyword>
<keyword evidence="2 12" id="KW-0723">Serine/threonine-protein kinase</keyword>
<organism evidence="12 13">
    <name type="scientific">Nostoc flagelliforme FACHB-838</name>
    <dbReference type="NCBI Taxonomy" id="2692904"/>
    <lineage>
        <taxon>Bacteria</taxon>
        <taxon>Bacillati</taxon>
        <taxon>Cyanobacteriota</taxon>
        <taxon>Cyanophyceae</taxon>
        <taxon>Nostocales</taxon>
        <taxon>Nostocaceae</taxon>
        <taxon>Nostoc</taxon>
    </lineage>
</organism>
<gene>
    <name evidence="12" type="ORF">H6G97_38625</name>
</gene>
<proteinExistence type="predicted"/>
<feature type="transmembrane region" description="Helical" evidence="10">
    <location>
        <begin position="283"/>
        <end position="304"/>
    </location>
</feature>
<protein>
    <recommendedName>
        <fullName evidence="1">non-specific serine/threonine protein kinase</fullName>
        <ecNumber evidence="1">2.7.11.1</ecNumber>
    </recommendedName>
</protein>
<dbReference type="SMART" id="SM00220">
    <property type="entry name" value="S_TKc"/>
    <property type="match status" value="1"/>
</dbReference>
<evidence type="ECO:0000256" key="10">
    <source>
        <dbReference type="SAM" id="Phobius"/>
    </source>
</evidence>
<evidence type="ECO:0000256" key="3">
    <source>
        <dbReference type="ARBA" id="ARBA00022679"/>
    </source>
</evidence>
<evidence type="ECO:0000256" key="5">
    <source>
        <dbReference type="ARBA" id="ARBA00022777"/>
    </source>
</evidence>
<dbReference type="EMBL" id="JACJSI010000224">
    <property type="protein sequence ID" value="MBD2535024.1"/>
    <property type="molecule type" value="Genomic_DNA"/>
</dbReference>
<comment type="catalytic activity">
    <reaction evidence="7">
        <text>L-threonyl-[protein] + ATP = O-phospho-L-threonyl-[protein] + ADP + H(+)</text>
        <dbReference type="Rhea" id="RHEA:46608"/>
        <dbReference type="Rhea" id="RHEA-COMP:11060"/>
        <dbReference type="Rhea" id="RHEA-COMP:11605"/>
        <dbReference type="ChEBI" id="CHEBI:15378"/>
        <dbReference type="ChEBI" id="CHEBI:30013"/>
        <dbReference type="ChEBI" id="CHEBI:30616"/>
        <dbReference type="ChEBI" id="CHEBI:61977"/>
        <dbReference type="ChEBI" id="CHEBI:456216"/>
        <dbReference type="EC" id="2.7.11.1"/>
    </reaction>
</comment>